<evidence type="ECO:0000259" key="2">
    <source>
        <dbReference type="PROSITE" id="PS51704"/>
    </source>
</evidence>
<dbReference type="InterPro" id="IPR017946">
    <property type="entry name" value="PLC-like_Pdiesterase_TIM-brl"/>
</dbReference>
<accession>A0A9E7ANT9</accession>
<sequence length="467" mass="50762">MIGRFIKRAAVRAAGLAITQYAAKAALQSEAGRKLLATTASKAANLAGNIAKEQITAGFNAHIRPALPSGDAIQSSVARAQSALRSAQTSVLAAQAQLQSNLENRFSRPKNKLSKQLASTAESLEEMGETLAEHQDAAADIAVADVVEEIAAQNGQDSDALLASTKKRKTLRNVAIAGGVVAGAALGLAAYGAYSIAPRKQNDRLLLERWHEIARHRYAHRGLYNNEAGIPENSLLAFRAAVEKGFGSEVDVHLTADNKLVVVHDSALDRLCGVQKIVEESTLEELRGLRLLATDEQIPTFEEVLEVYAWSGSGELPAPLIIEAKTRNNNAEQLTEKIMQALDLRPVRACIESFDPRVLQWLRQNRPEMLRGQLSENFLVDRQTKHMNIATRAGATALFGNSVGRPDFISYKFEDRKNPFVKLACNTMGAHLITWTVRSEEDMIASELEGAPVIFEGFIPTPASLIN</sequence>
<gene>
    <name evidence="3" type="ORF">M3I19_01890</name>
</gene>
<dbReference type="CDD" id="cd08585">
    <property type="entry name" value="GDPD_like_3"/>
    <property type="match status" value="1"/>
</dbReference>
<dbReference type="EMBL" id="CP097092">
    <property type="protein sequence ID" value="UQF78473.1"/>
    <property type="molecule type" value="Genomic_DNA"/>
</dbReference>
<name>A0A9E7ANT9_9ACTN</name>
<dbReference type="SUPFAM" id="SSF51695">
    <property type="entry name" value="PLC-like phosphodiesterases"/>
    <property type="match status" value="1"/>
</dbReference>
<dbReference type="AlphaFoldDB" id="A0A9E7ANT9"/>
<organism evidence="3 4">
    <name type="scientific">Lancefieldella parvula</name>
    <dbReference type="NCBI Taxonomy" id="1382"/>
    <lineage>
        <taxon>Bacteria</taxon>
        <taxon>Bacillati</taxon>
        <taxon>Actinomycetota</taxon>
        <taxon>Coriobacteriia</taxon>
        <taxon>Coriobacteriales</taxon>
        <taxon>Atopobiaceae</taxon>
        <taxon>Lancefieldella</taxon>
    </lineage>
</organism>
<dbReference type="PANTHER" id="PTHR46211">
    <property type="entry name" value="GLYCEROPHOSPHORYL DIESTER PHOSPHODIESTERASE"/>
    <property type="match status" value="1"/>
</dbReference>
<dbReference type="GO" id="GO:0006629">
    <property type="term" value="P:lipid metabolic process"/>
    <property type="evidence" value="ECO:0007669"/>
    <property type="project" value="InterPro"/>
</dbReference>
<evidence type="ECO:0000313" key="3">
    <source>
        <dbReference type="EMBL" id="UQF78473.1"/>
    </source>
</evidence>
<evidence type="ECO:0000256" key="1">
    <source>
        <dbReference type="SAM" id="Phobius"/>
    </source>
</evidence>
<dbReference type="Pfam" id="PF03009">
    <property type="entry name" value="GDPD"/>
    <property type="match status" value="1"/>
</dbReference>
<feature type="transmembrane region" description="Helical" evidence="1">
    <location>
        <begin position="174"/>
        <end position="194"/>
    </location>
</feature>
<dbReference type="PROSITE" id="PS51704">
    <property type="entry name" value="GP_PDE"/>
    <property type="match status" value="1"/>
</dbReference>
<dbReference type="InterPro" id="IPR030395">
    <property type="entry name" value="GP_PDE_dom"/>
</dbReference>
<keyword evidence="1" id="KW-0812">Transmembrane</keyword>
<dbReference type="Proteomes" id="UP000831562">
    <property type="component" value="Chromosome"/>
</dbReference>
<dbReference type="GO" id="GO:0008081">
    <property type="term" value="F:phosphoric diester hydrolase activity"/>
    <property type="evidence" value="ECO:0007669"/>
    <property type="project" value="InterPro"/>
</dbReference>
<dbReference type="PANTHER" id="PTHR46211:SF1">
    <property type="entry name" value="GLYCEROPHOSPHODIESTER PHOSPHODIESTERASE, CYTOPLASMIC"/>
    <property type="match status" value="1"/>
</dbReference>
<keyword evidence="1" id="KW-0472">Membrane</keyword>
<evidence type="ECO:0000313" key="4">
    <source>
        <dbReference type="Proteomes" id="UP000831562"/>
    </source>
</evidence>
<feature type="domain" description="GP-PDE" evidence="2">
    <location>
        <begin position="215"/>
        <end position="466"/>
    </location>
</feature>
<dbReference type="Gene3D" id="3.20.20.190">
    <property type="entry name" value="Phosphatidylinositol (PI) phosphodiesterase"/>
    <property type="match status" value="1"/>
</dbReference>
<protein>
    <submittedName>
        <fullName evidence="3">Glycerophosphodiester phosphodiesterase</fullName>
    </submittedName>
</protein>
<keyword evidence="1" id="KW-1133">Transmembrane helix</keyword>
<reference evidence="3" key="1">
    <citation type="submission" date="2022-05" db="EMBL/GenBank/DDBJ databases">
        <title>Using nanopore sequencing to obtain complete genomes from saliva samples.</title>
        <authorList>
            <person name="Baker J.L."/>
        </authorList>
    </citation>
    <scope>NUCLEOTIDE SEQUENCE</scope>
    <source>
        <strain evidence="3">JCVI-JB-Lp32</strain>
    </source>
</reference>
<proteinExistence type="predicted"/>